<gene>
    <name evidence="1" type="ORF">M0R45_000623</name>
</gene>
<dbReference type="Proteomes" id="UP001457282">
    <property type="component" value="Unassembled WGS sequence"/>
</dbReference>
<dbReference type="EMBL" id="JBEDUW010000190">
    <property type="protein sequence ID" value="KAK9904541.1"/>
    <property type="molecule type" value="Genomic_DNA"/>
</dbReference>
<reference evidence="1 2" key="1">
    <citation type="journal article" date="2023" name="G3 (Bethesda)">
        <title>A chromosome-length genome assembly and annotation of blackberry (Rubus argutus, cv. 'Hillquist').</title>
        <authorList>
            <person name="Bruna T."/>
            <person name="Aryal R."/>
            <person name="Dudchenko O."/>
            <person name="Sargent D.J."/>
            <person name="Mead D."/>
            <person name="Buti M."/>
            <person name="Cavallini A."/>
            <person name="Hytonen T."/>
            <person name="Andres J."/>
            <person name="Pham M."/>
            <person name="Weisz D."/>
            <person name="Mascagni F."/>
            <person name="Usai G."/>
            <person name="Natali L."/>
            <person name="Bassil N."/>
            <person name="Fernandez G.E."/>
            <person name="Lomsadze A."/>
            <person name="Armour M."/>
            <person name="Olukolu B."/>
            <person name="Poorten T."/>
            <person name="Britton C."/>
            <person name="Davik J."/>
            <person name="Ashrafi H."/>
            <person name="Aiden E.L."/>
            <person name="Borodovsky M."/>
            <person name="Worthington M."/>
        </authorList>
    </citation>
    <scope>NUCLEOTIDE SEQUENCE [LARGE SCALE GENOMIC DNA]</scope>
    <source>
        <strain evidence="1">PI 553951</strain>
    </source>
</reference>
<evidence type="ECO:0000313" key="1">
    <source>
        <dbReference type="EMBL" id="KAK9904541.1"/>
    </source>
</evidence>
<evidence type="ECO:0000313" key="2">
    <source>
        <dbReference type="Proteomes" id="UP001457282"/>
    </source>
</evidence>
<keyword evidence="2" id="KW-1185">Reference proteome</keyword>
<name>A0AAW1VKA7_RUBAR</name>
<sequence length="76" mass="8252">MLRPPMSRVVGMLSGDVEVMTVTSKPCYLTEWKFDDESTATSRTTNMSPLGTDSSFYNSCASTSIVGEAGPMLQYS</sequence>
<proteinExistence type="predicted"/>
<protein>
    <submittedName>
        <fullName evidence="1">Uncharacterized protein</fullName>
    </submittedName>
</protein>
<comment type="caution">
    <text evidence="1">The sequence shown here is derived from an EMBL/GenBank/DDBJ whole genome shotgun (WGS) entry which is preliminary data.</text>
</comment>
<organism evidence="1 2">
    <name type="scientific">Rubus argutus</name>
    <name type="common">Southern blackberry</name>
    <dbReference type="NCBI Taxonomy" id="59490"/>
    <lineage>
        <taxon>Eukaryota</taxon>
        <taxon>Viridiplantae</taxon>
        <taxon>Streptophyta</taxon>
        <taxon>Embryophyta</taxon>
        <taxon>Tracheophyta</taxon>
        <taxon>Spermatophyta</taxon>
        <taxon>Magnoliopsida</taxon>
        <taxon>eudicotyledons</taxon>
        <taxon>Gunneridae</taxon>
        <taxon>Pentapetalae</taxon>
        <taxon>rosids</taxon>
        <taxon>fabids</taxon>
        <taxon>Rosales</taxon>
        <taxon>Rosaceae</taxon>
        <taxon>Rosoideae</taxon>
        <taxon>Rosoideae incertae sedis</taxon>
        <taxon>Rubus</taxon>
    </lineage>
</organism>
<dbReference type="AlphaFoldDB" id="A0AAW1VKA7"/>
<accession>A0AAW1VKA7</accession>